<evidence type="ECO:0000256" key="1">
    <source>
        <dbReference type="SAM" id="MobiDB-lite"/>
    </source>
</evidence>
<name>A0ABU9QEM3_9BURK</name>
<evidence type="ECO:0000313" key="2">
    <source>
        <dbReference type="EMBL" id="MEM5287904.1"/>
    </source>
</evidence>
<keyword evidence="3" id="KW-1185">Reference proteome</keyword>
<dbReference type="RefSeq" id="WP_201651632.1">
    <property type="nucleotide sequence ID" value="NZ_CAJHCS010000013.1"/>
</dbReference>
<sequence>MHGFTIQTGADAGNEGTRTGRDKGIARVRLVFIEHEDALFRPHIDDVEMAWKKMPLSELRKS</sequence>
<gene>
    <name evidence="2" type="ORF">V4C55_19410</name>
</gene>
<protein>
    <submittedName>
        <fullName evidence="2">Uncharacterized protein</fullName>
    </submittedName>
</protein>
<organism evidence="2 3">
    <name type="scientific">Paraburkholderia sabiae</name>
    <dbReference type="NCBI Taxonomy" id="273251"/>
    <lineage>
        <taxon>Bacteria</taxon>
        <taxon>Pseudomonadati</taxon>
        <taxon>Pseudomonadota</taxon>
        <taxon>Betaproteobacteria</taxon>
        <taxon>Burkholderiales</taxon>
        <taxon>Burkholderiaceae</taxon>
        <taxon>Paraburkholderia</taxon>
    </lineage>
</organism>
<dbReference type="EMBL" id="JAZHGC010000015">
    <property type="protein sequence ID" value="MEM5287904.1"/>
    <property type="molecule type" value="Genomic_DNA"/>
</dbReference>
<comment type="caution">
    <text evidence="2">The sequence shown here is derived from an EMBL/GenBank/DDBJ whole genome shotgun (WGS) entry which is preliminary data.</text>
</comment>
<feature type="region of interest" description="Disordered" evidence="1">
    <location>
        <begin position="1"/>
        <end position="20"/>
    </location>
</feature>
<reference evidence="2 3" key="1">
    <citation type="submission" date="2024-01" db="EMBL/GenBank/DDBJ databases">
        <title>The diversity of rhizobia nodulating Mimosa spp. in eleven states of Brazil covering several biomes is determined by host plant, location, and edaphic factors.</title>
        <authorList>
            <person name="Rouws L."/>
            <person name="Barauna A."/>
            <person name="Beukes C."/>
            <person name="De Faria S.M."/>
            <person name="Gross E."/>
            <person name="Dos Reis Junior F.B."/>
            <person name="Simon M."/>
            <person name="Maluk M."/>
            <person name="Odee D.W."/>
            <person name="Kenicer G."/>
            <person name="Young J.P.W."/>
            <person name="Reis V.M."/>
            <person name="Zilli J."/>
            <person name="James E.K."/>
        </authorList>
    </citation>
    <scope>NUCLEOTIDE SEQUENCE [LARGE SCALE GENOMIC DNA]</scope>
    <source>
        <strain evidence="2 3">JPY77</strain>
    </source>
</reference>
<accession>A0ABU9QEM3</accession>
<evidence type="ECO:0000313" key="3">
    <source>
        <dbReference type="Proteomes" id="UP001494588"/>
    </source>
</evidence>
<dbReference type="Proteomes" id="UP001494588">
    <property type="component" value="Unassembled WGS sequence"/>
</dbReference>
<proteinExistence type="predicted"/>